<feature type="transmembrane region" description="Helical" evidence="1">
    <location>
        <begin position="30"/>
        <end position="47"/>
    </location>
</feature>
<reference evidence="2" key="1">
    <citation type="submission" date="2014-11" db="EMBL/GenBank/DDBJ databases">
        <authorList>
            <person name="Amaro Gonzalez C."/>
        </authorList>
    </citation>
    <scope>NUCLEOTIDE SEQUENCE</scope>
</reference>
<protein>
    <submittedName>
        <fullName evidence="2">Uncharacterized protein</fullName>
    </submittedName>
</protein>
<name>A0A0E9UPA8_ANGAN</name>
<keyword evidence="1" id="KW-0472">Membrane</keyword>
<organism evidence="2">
    <name type="scientific">Anguilla anguilla</name>
    <name type="common">European freshwater eel</name>
    <name type="synonym">Muraena anguilla</name>
    <dbReference type="NCBI Taxonomy" id="7936"/>
    <lineage>
        <taxon>Eukaryota</taxon>
        <taxon>Metazoa</taxon>
        <taxon>Chordata</taxon>
        <taxon>Craniata</taxon>
        <taxon>Vertebrata</taxon>
        <taxon>Euteleostomi</taxon>
        <taxon>Actinopterygii</taxon>
        <taxon>Neopterygii</taxon>
        <taxon>Teleostei</taxon>
        <taxon>Anguilliformes</taxon>
        <taxon>Anguillidae</taxon>
        <taxon>Anguilla</taxon>
    </lineage>
</organism>
<feature type="transmembrane region" description="Helical" evidence="1">
    <location>
        <begin position="59"/>
        <end position="84"/>
    </location>
</feature>
<reference evidence="2" key="2">
    <citation type="journal article" date="2015" name="Fish Shellfish Immunol.">
        <title>Early steps in the European eel (Anguilla anguilla)-Vibrio vulnificus interaction in the gills: Role of the RtxA13 toxin.</title>
        <authorList>
            <person name="Callol A."/>
            <person name="Pajuelo D."/>
            <person name="Ebbesson L."/>
            <person name="Teles M."/>
            <person name="MacKenzie S."/>
            <person name="Amaro C."/>
        </authorList>
    </citation>
    <scope>NUCLEOTIDE SEQUENCE</scope>
</reference>
<proteinExistence type="predicted"/>
<evidence type="ECO:0000256" key="1">
    <source>
        <dbReference type="SAM" id="Phobius"/>
    </source>
</evidence>
<keyword evidence="1" id="KW-0812">Transmembrane</keyword>
<accession>A0A0E9UPA8</accession>
<evidence type="ECO:0000313" key="2">
    <source>
        <dbReference type="EMBL" id="JAH67632.1"/>
    </source>
</evidence>
<sequence length="90" mass="10307">MTIWSRSGLVVSRPCFGLTCVLSSTNDRCIYFIVFGLFCCFYVRPYNKMCLSVVRGGKFLLNFALFWAQGTLLLHPKLFFMLLYCGQILG</sequence>
<dbReference type="AlphaFoldDB" id="A0A0E9UPA8"/>
<dbReference type="EMBL" id="GBXM01040945">
    <property type="protein sequence ID" value="JAH67632.1"/>
    <property type="molecule type" value="Transcribed_RNA"/>
</dbReference>
<keyword evidence="1" id="KW-1133">Transmembrane helix</keyword>